<dbReference type="AlphaFoldDB" id="A0A1K1MYU9"/>
<name>A0A1K1MYU9_9BACT</name>
<dbReference type="EMBL" id="FPIZ01000002">
    <property type="protein sequence ID" value="SFW28354.1"/>
    <property type="molecule type" value="Genomic_DNA"/>
</dbReference>
<evidence type="ECO:0000313" key="4">
    <source>
        <dbReference type="Proteomes" id="UP001326715"/>
    </source>
</evidence>
<dbReference type="Proteomes" id="UP001326715">
    <property type="component" value="Chromosome"/>
</dbReference>
<reference evidence="2 4" key="2">
    <citation type="submission" date="2023-11" db="EMBL/GenBank/DDBJ databases">
        <title>MicrobeMod: A computational toolkit for identifying prokaryotic methylation and restriction-modification with nanopore sequencing.</title>
        <authorList>
            <person name="Crits-Christoph A."/>
            <person name="Kang S.C."/>
            <person name="Lee H."/>
            <person name="Ostrov N."/>
        </authorList>
    </citation>
    <scope>NUCLEOTIDE SEQUENCE [LARGE SCALE GENOMIC DNA]</scope>
    <source>
        <strain evidence="2 4">ATCC 23090</strain>
    </source>
</reference>
<organism evidence="1 3">
    <name type="scientific">Chitinophaga sancti</name>
    <dbReference type="NCBI Taxonomy" id="1004"/>
    <lineage>
        <taxon>Bacteria</taxon>
        <taxon>Pseudomonadati</taxon>
        <taxon>Bacteroidota</taxon>
        <taxon>Chitinophagia</taxon>
        <taxon>Chitinophagales</taxon>
        <taxon>Chitinophagaceae</taxon>
        <taxon>Chitinophaga</taxon>
    </lineage>
</organism>
<evidence type="ECO:0000313" key="2">
    <source>
        <dbReference type="EMBL" id="WQG91277.1"/>
    </source>
</evidence>
<protein>
    <submittedName>
        <fullName evidence="1">Uncharacterized protein</fullName>
    </submittedName>
</protein>
<evidence type="ECO:0000313" key="1">
    <source>
        <dbReference type="EMBL" id="SFW28354.1"/>
    </source>
</evidence>
<dbReference type="Proteomes" id="UP000183788">
    <property type="component" value="Unassembled WGS sequence"/>
</dbReference>
<reference evidence="1 3" key="1">
    <citation type="submission" date="2016-11" db="EMBL/GenBank/DDBJ databases">
        <authorList>
            <person name="Jaros S."/>
            <person name="Januszkiewicz K."/>
            <person name="Wedrychowicz H."/>
        </authorList>
    </citation>
    <scope>NUCLEOTIDE SEQUENCE [LARGE SCALE GENOMIC DNA]</scope>
    <source>
        <strain evidence="1 3">DSM 784</strain>
    </source>
</reference>
<dbReference type="OrthoDB" id="637392at2"/>
<keyword evidence="4" id="KW-1185">Reference proteome</keyword>
<dbReference type="EMBL" id="CP140154">
    <property type="protein sequence ID" value="WQG91277.1"/>
    <property type="molecule type" value="Genomic_DNA"/>
</dbReference>
<accession>A0A1K1MYU9</accession>
<sequence>MMSGCFQALMNGNTYDRSTYTSKSDNWKTLFALLLIPTRGAPVPDEDLENRVMMEHDSLFFYEVDSNDNSFKLVKNYLPVKD</sequence>
<evidence type="ECO:0000313" key="3">
    <source>
        <dbReference type="Proteomes" id="UP000183788"/>
    </source>
</evidence>
<gene>
    <name evidence="1" type="ORF">SAMN05661012_01005</name>
    <name evidence="2" type="ORF">SR876_07185</name>
</gene>
<dbReference type="RefSeq" id="WP_143150623.1">
    <property type="nucleotide sequence ID" value="NZ_CP139972.1"/>
</dbReference>
<proteinExistence type="predicted"/>